<keyword evidence="4" id="KW-1185">Reference proteome</keyword>
<dbReference type="PANTHER" id="PTHR33393:SF12">
    <property type="entry name" value="CAPSULE BIOSYNTHESIS PROTEIN CAPA"/>
    <property type="match status" value="1"/>
</dbReference>
<accession>A0A2V2YMU2</accession>
<evidence type="ECO:0000256" key="1">
    <source>
        <dbReference type="ARBA" id="ARBA00005662"/>
    </source>
</evidence>
<dbReference type="RefSeq" id="WP_110046240.1">
    <property type="nucleotide sequence ID" value="NZ_CP054613.1"/>
</dbReference>
<dbReference type="Proteomes" id="UP000246635">
    <property type="component" value="Unassembled WGS sequence"/>
</dbReference>
<proteinExistence type="inferred from homology"/>
<dbReference type="AlphaFoldDB" id="A0A2V2YMU2"/>
<dbReference type="InterPro" id="IPR019079">
    <property type="entry name" value="Capsule_synth_CapA"/>
</dbReference>
<feature type="domain" description="Capsule synthesis protein CapA" evidence="2">
    <location>
        <begin position="5"/>
        <end position="263"/>
    </location>
</feature>
<evidence type="ECO:0000313" key="4">
    <source>
        <dbReference type="Proteomes" id="UP000246635"/>
    </source>
</evidence>
<dbReference type="SUPFAM" id="SSF56300">
    <property type="entry name" value="Metallo-dependent phosphatases"/>
    <property type="match status" value="1"/>
</dbReference>
<evidence type="ECO:0000259" key="2">
    <source>
        <dbReference type="SMART" id="SM00854"/>
    </source>
</evidence>
<dbReference type="Pfam" id="PF09587">
    <property type="entry name" value="PGA_cap"/>
    <property type="match status" value="1"/>
</dbReference>
<dbReference type="CDD" id="cd07381">
    <property type="entry name" value="MPP_CapA"/>
    <property type="match status" value="1"/>
</dbReference>
<gene>
    <name evidence="3" type="ORF">DFQ01_12463</name>
</gene>
<organism evidence="3 4">
    <name type="scientific">Paenibacillus cellulosilyticus</name>
    <dbReference type="NCBI Taxonomy" id="375489"/>
    <lineage>
        <taxon>Bacteria</taxon>
        <taxon>Bacillati</taxon>
        <taxon>Bacillota</taxon>
        <taxon>Bacilli</taxon>
        <taxon>Bacillales</taxon>
        <taxon>Paenibacillaceae</taxon>
        <taxon>Paenibacillus</taxon>
    </lineage>
</organism>
<dbReference type="EMBL" id="QGTQ01000024">
    <property type="protein sequence ID" value="PWV95888.1"/>
    <property type="molecule type" value="Genomic_DNA"/>
</dbReference>
<comment type="caution">
    <text evidence="3">The sequence shown here is derived from an EMBL/GenBank/DDBJ whole genome shotgun (WGS) entry which is preliminary data.</text>
</comment>
<evidence type="ECO:0000313" key="3">
    <source>
        <dbReference type="EMBL" id="PWV95888.1"/>
    </source>
</evidence>
<dbReference type="Gene3D" id="3.60.21.10">
    <property type="match status" value="1"/>
</dbReference>
<dbReference type="InterPro" id="IPR029052">
    <property type="entry name" value="Metallo-depent_PP-like"/>
</dbReference>
<comment type="similarity">
    <text evidence="1">Belongs to the CapA family.</text>
</comment>
<reference evidence="3 4" key="1">
    <citation type="submission" date="2018-05" db="EMBL/GenBank/DDBJ databases">
        <title>Genomic Encyclopedia of Type Strains, Phase III (KMG-III): the genomes of soil and plant-associated and newly described type strains.</title>
        <authorList>
            <person name="Whitman W."/>
        </authorList>
    </citation>
    <scope>NUCLEOTIDE SEQUENCE [LARGE SCALE GENOMIC DNA]</scope>
    <source>
        <strain evidence="3 4">CECT 5696</strain>
    </source>
</reference>
<dbReference type="SMART" id="SM00854">
    <property type="entry name" value="PGA_cap"/>
    <property type="match status" value="1"/>
</dbReference>
<dbReference type="InterPro" id="IPR052169">
    <property type="entry name" value="CW_Biosynth-Accessory"/>
</dbReference>
<dbReference type="OrthoDB" id="9810906at2"/>
<name>A0A2V2YMU2_9BACL</name>
<protein>
    <submittedName>
        <fullName evidence="3">Poly-gamma-glutamate synthesis protein (Capsule biosynthesis protein)</fullName>
    </submittedName>
</protein>
<dbReference type="PANTHER" id="PTHR33393">
    <property type="entry name" value="POLYGLUTAMINE SYNTHESIS ACCESSORY PROTEIN RV0574C-RELATED"/>
    <property type="match status" value="1"/>
</dbReference>
<sequence>MTTITIAAVGDLLMKAPIIASARLDGNGQYDFDPMFEGVKSELHNANLLIGNLETTFSGKPRKAGKYETRAPRTGYPAFNCPDELAGTLKRLSFDVLTTANNHCMDGGTSGLKRTLNVLDRHKLKHTGTARSSREARRYLVMDVKGIKVGILSYTTGTNSIPFPRAYLVNKIRLGRIAADIKAMKRRADFVIVCLHFGLEFHRSPNARQKSIVSAVLKYGADAILGAHPHVLQPVKVSRVKDGRGVVKKRVVAYSLGNFISTRLRKNVHTQRGLILKMKVEKDEKGRTRLVGVSKIHTKVDSHGEIGSRTYRVVPM</sequence>